<proteinExistence type="predicted"/>
<name>A0A8T1V604_9STRA</name>
<keyword evidence="3" id="KW-1185">Reference proteome</keyword>
<sequence>MSRPQVGNRVWGKSKKHAGKRGVVLQVLKESRQYTYEVKWSTGVVNIVAARSIALEGDETCPPDPASGSGNNDISFLGLLGSSTSSLEADCWSSSLSSDDEEDNEDEVAESDHSDDGDDEIAVAHGRQWVSCDSILVDQAAHIPPRSTRFLWPPYLQIGDCSLVKYFYLMYPMSTVNETIRLTNINLGRNSFRHIGQGDFFRWMGIRLAMAVEPRRGPSRVYWESDQKEGSVNTPANYGDRFQMSRHCFEQIYLRTSFCGLGS</sequence>
<feature type="compositionally biased region" description="Acidic residues" evidence="1">
    <location>
        <begin position="98"/>
        <end position="119"/>
    </location>
</feature>
<organism evidence="2 3">
    <name type="scientific">Phytophthora pseudosyringae</name>
    <dbReference type="NCBI Taxonomy" id="221518"/>
    <lineage>
        <taxon>Eukaryota</taxon>
        <taxon>Sar</taxon>
        <taxon>Stramenopiles</taxon>
        <taxon>Oomycota</taxon>
        <taxon>Peronosporomycetes</taxon>
        <taxon>Peronosporales</taxon>
        <taxon>Peronosporaceae</taxon>
        <taxon>Phytophthora</taxon>
    </lineage>
</organism>
<reference evidence="2" key="1">
    <citation type="submission" date="2021-02" db="EMBL/GenBank/DDBJ databases">
        <authorList>
            <person name="Palmer J.M."/>
        </authorList>
    </citation>
    <scope>NUCLEOTIDE SEQUENCE</scope>
    <source>
        <strain evidence="2">SCRP734</strain>
    </source>
</reference>
<comment type="caution">
    <text evidence="2">The sequence shown here is derived from an EMBL/GenBank/DDBJ whole genome shotgun (WGS) entry which is preliminary data.</text>
</comment>
<dbReference type="AlphaFoldDB" id="A0A8T1V604"/>
<evidence type="ECO:0000256" key="1">
    <source>
        <dbReference type="SAM" id="MobiDB-lite"/>
    </source>
</evidence>
<dbReference type="EMBL" id="JAGDFM010000640">
    <property type="protein sequence ID" value="KAG7376682.1"/>
    <property type="molecule type" value="Genomic_DNA"/>
</dbReference>
<dbReference type="Proteomes" id="UP000694044">
    <property type="component" value="Unassembled WGS sequence"/>
</dbReference>
<accession>A0A8T1V604</accession>
<evidence type="ECO:0000313" key="2">
    <source>
        <dbReference type="EMBL" id="KAG7376682.1"/>
    </source>
</evidence>
<protein>
    <recommendedName>
        <fullName evidence="4">PiggyBac transposable element-derived protein domain-containing protein</fullName>
    </recommendedName>
</protein>
<evidence type="ECO:0000313" key="3">
    <source>
        <dbReference type="Proteomes" id="UP000694044"/>
    </source>
</evidence>
<dbReference type="OrthoDB" id="116183at2759"/>
<gene>
    <name evidence="2" type="ORF">PHYPSEUDO_012920</name>
</gene>
<evidence type="ECO:0008006" key="4">
    <source>
        <dbReference type="Google" id="ProtNLM"/>
    </source>
</evidence>
<feature type="region of interest" description="Disordered" evidence="1">
    <location>
        <begin position="91"/>
        <end position="119"/>
    </location>
</feature>